<dbReference type="PANTHER" id="PTHR33840">
    <property type="match status" value="1"/>
</dbReference>
<sequence length="512" mass="58444">MQDWSDSSFETQMQAAQKRQELHPLLAGCPTCEQKPWISVFFDGTGNNGEIDADKKKWSNIYRLFQGHADDQTRGIFPIYIPGPGTPLSVSNAGWLSKLRDSGALGGGFGLGMDARMDKAFKLFSRNLADCQRVSRIDIAIFGFSRGATLARAWINLLLKECIWEKGKPHWRMLNAKNGVSAEICIRYVGLFDTVESVGMVAKNWSPSQCMTLPNVVERCVHYVSAHELRGAFPLTTVADAAGAPPGEERVWPGMHSDVGGGYRPNEQGRFDTLSRLPLNAMRLDAYLAGVPFLSPAELKGNMVENKHVFDYFEYDAELKNLYDHYKSQISDASSDLDRTIISHMKLYYGWMKLRQDGDIDSLYGKVREERADLAKELENELSDQRKYLRKIPFENLSRKENVEWARLKISDFRKYREKLESARETYGKNFRPYELNSRQLTYWDAWEKSVVPDEKITKFFDFYVHDSRAGFTFNSGDYLEPREVLERKVCSVEPARRGKQIAASNIGVDHQ</sequence>
<feature type="domain" description="T6SS Phospholipase effector Tle1-like catalytic" evidence="1">
    <location>
        <begin position="40"/>
        <end position="163"/>
    </location>
</feature>
<proteinExistence type="predicted"/>
<evidence type="ECO:0000313" key="3">
    <source>
        <dbReference type="Proteomes" id="UP000196342"/>
    </source>
</evidence>
<dbReference type="EMBL" id="NHOO01000002">
    <property type="protein sequence ID" value="OVE50007.1"/>
    <property type="molecule type" value="Genomic_DNA"/>
</dbReference>
<feature type="domain" description="T6SS Phospholipase effector Tle1-like catalytic" evidence="1">
    <location>
        <begin position="175"/>
        <end position="282"/>
    </location>
</feature>
<evidence type="ECO:0000259" key="1">
    <source>
        <dbReference type="Pfam" id="PF09994"/>
    </source>
</evidence>
<dbReference type="Pfam" id="PF09994">
    <property type="entry name" value="T6SS_Tle1-like_cat"/>
    <property type="match status" value="2"/>
</dbReference>
<keyword evidence="3" id="KW-1185">Reference proteome</keyword>
<protein>
    <recommendedName>
        <fullName evidence="1">T6SS Phospholipase effector Tle1-like catalytic domain-containing protein</fullName>
    </recommendedName>
</protein>
<gene>
    <name evidence="2" type="ORF">CBW21_01780</name>
</gene>
<dbReference type="PANTHER" id="PTHR33840:SF1">
    <property type="entry name" value="TLE1 PHOSPHOLIPASE DOMAIN-CONTAINING PROTEIN"/>
    <property type="match status" value="1"/>
</dbReference>
<dbReference type="AlphaFoldDB" id="A0A202BEQ2"/>
<dbReference type="RefSeq" id="WP_080940073.1">
    <property type="nucleotide sequence ID" value="NZ_JBNCPD010000004.1"/>
</dbReference>
<name>A0A202BEQ2_CHRVL</name>
<accession>A0A202BEQ2</accession>
<organism evidence="2 3">
    <name type="scientific">Chromobacterium violaceum</name>
    <dbReference type="NCBI Taxonomy" id="536"/>
    <lineage>
        <taxon>Bacteria</taxon>
        <taxon>Pseudomonadati</taxon>
        <taxon>Pseudomonadota</taxon>
        <taxon>Betaproteobacteria</taxon>
        <taxon>Neisseriales</taxon>
        <taxon>Chromobacteriaceae</taxon>
        <taxon>Chromobacterium</taxon>
    </lineage>
</organism>
<comment type="caution">
    <text evidence="2">The sequence shown here is derived from an EMBL/GenBank/DDBJ whole genome shotgun (WGS) entry which is preliminary data.</text>
</comment>
<evidence type="ECO:0000313" key="2">
    <source>
        <dbReference type="EMBL" id="OVE50007.1"/>
    </source>
</evidence>
<dbReference type="InterPro" id="IPR018712">
    <property type="entry name" value="Tle1-like_cat"/>
</dbReference>
<reference evidence="2 3" key="1">
    <citation type="submission" date="2017-05" db="EMBL/GenBank/DDBJ databases">
        <title>Chromobacterium violaceum GHPS1 isolated from Hydrocarbon polluted soil in French Guiana display an awesome secondary metabolite arsenal and a battery of drug and heavy-metal-resistance and detoxification of xenobiotics proteins.</title>
        <authorList>
            <person name="Belbahri L."/>
        </authorList>
    </citation>
    <scope>NUCLEOTIDE SEQUENCE [LARGE SCALE GENOMIC DNA]</scope>
    <source>
        <strain evidence="2 3">GHPS1</strain>
    </source>
</reference>
<dbReference type="Proteomes" id="UP000196342">
    <property type="component" value="Unassembled WGS sequence"/>
</dbReference>